<dbReference type="InterPro" id="IPR013083">
    <property type="entry name" value="Znf_RING/FYVE/PHD"/>
</dbReference>
<evidence type="ECO:0000256" key="3">
    <source>
        <dbReference type="ARBA" id="ARBA00022692"/>
    </source>
</evidence>
<sequence>MESLQTRTSTESYETASSSLSGWNKNRQGNKQTCLLGWVNSLDDHPASKRTYLIHHISAENSEPVKDKSLFSFEEFCRICHCGAEDGQLISPCRCSGSAKYAQPELSAVVWRLPWQSCDIVAYLFMFYCLVLIIFIAMVLWIASRRCLSPICVVLYFACGLAQPSVLLWKCSLEKIQKYTLFSQGENRKTWFVVAAAAAVVVVVVVVVVVSRDEDICRICHDNKDKEELVRVCRCNGSAKYAHKSCVLRWFQFSYRYECELCHYKMKIKKDGFKPVREWSNPCQFLSLVDFIAVLTVHVLHGIVLLMIVMVAVTNKCFSLVCISLILFCFAIVLLLFYCCDGCEFFKYCKVQWVVNNSRWSISSYDEESVHQ</sequence>
<dbReference type="EMBL" id="MU826863">
    <property type="protein sequence ID" value="KAJ7370534.1"/>
    <property type="molecule type" value="Genomic_DNA"/>
</dbReference>
<keyword evidence="9 10" id="KW-0472">Membrane</keyword>
<dbReference type="AlphaFoldDB" id="A0A9W9YXH7"/>
<dbReference type="SUPFAM" id="SSF57850">
    <property type="entry name" value="RING/U-box"/>
    <property type="match status" value="2"/>
</dbReference>
<keyword evidence="3 10" id="KW-0812">Transmembrane</keyword>
<comment type="caution">
    <text evidence="12">The sequence shown here is derived from an EMBL/GenBank/DDBJ whole genome shotgun (WGS) entry which is preliminary data.</text>
</comment>
<dbReference type="GO" id="GO:0004842">
    <property type="term" value="F:ubiquitin-protein transferase activity"/>
    <property type="evidence" value="ECO:0007669"/>
    <property type="project" value="TreeGrafter"/>
</dbReference>
<comment type="subcellular location">
    <subcellularLocation>
        <location evidence="1">Membrane</location>
        <topology evidence="1">Multi-pass membrane protein</topology>
    </subcellularLocation>
</comment>
<dbReference type="Pfam" id="PF12906">
    <property type="entry name" value="RINGv"/>
    <property type="match status" value="2"/>
</dbReference>
<evidence type="ECO:0000256" key="10">
    <source>
        <dbReference type="SAM" id="Phobius"/>
    </source>
</evidence>
<keyword evidence="7" id="KW-0862">Zinc</keyword>
<gene>
    <name evidence="12" type="ORF">OS493_031819</name>
</gene>
<evidence type="ECO:0000256" key="4">
    <source>
        <dbReference type="ARBA" id="ARBA00022723"/>
    </source>
</evidence>
<feature type="domain" description="RING-CH-type" evidence="11">
    <location>
        <begin position="69"/>
        <end position="105"/>
    </location>
</feature>
<dbReference type="InterPro" id="IPR011016">
    <property type="entry name" value="Znf_RING-CH"/>
</dbReference>
<evidence type="ECO:0000256" key="8">
    <source>
        <dbReference type="ARBA" id="ARBA00022989"/>
    </source>
</evidence>
<evidence type="ECO:0000256" key="5">
    <source>
        <dbReference type="ARBA" id="ARBA00022771"/>
    </source>
</evidence>
<evidence type="ECO:0000256" key="1">
    <source>
        <dbReference type="ARBA" id="ARBA00004141"/>
    </source>
</evidence>
<feature type="transmembrane region" description="Helical" evidence="10">
    <location>
        <begin position="320"/>
        <end position="338"/>
    </location>
</feature>
<dbReference type="PANTHER" id="PTHR46065">
    <property type="entry name" value="E3 UBIQUITIN-PROTEIN LIGASE MARCH 2/3 FAMILY MEMBER"/>
    <property type="match status" value="1"/>
</dbReference>
<keyword evidence="5" id="KW-0863">Zinc-finger</keyword>
<evidence type="ECO:0000256" key="6">
    <source>
        <dbReference type="ARBA" id="ARBA00022786"/>
    </source>
</evidence>
<feature type="transmembrane region" description="Helical" evidence="10">
    <location>
        <begin position="120"/>
        <end position="142"/>
    </location>
</feature>
<dbReference type="GO" id="GO:0008270">
    <property type="term" value="F:zinc ion binding"/>
    <property type="evidence" value="ECO:0007669"/>
    <property type="project" value="UniProtKB-KW"/>
</dbReference>
<dbReference type="GO" id="GO:0016020">
    <property type="term" value="C:membrane"/>
    <property type="evidence" value="ECO:0007669"/>
    <property type="project" value="UniProtKB-SubCell"/>
</dbReference>
<feature type="transmembrane region" description="Helical" evidence="10">
    <location>
        <begin position="148"/>
        <end position="169"/>
    </location>
</feature>
<evidence type="ECO:0000256" key="7">
    <source>
        <dbReference type="ARBA" id="ARBA00022833"/>
    </source>
</evidence>
<evidence type="ECO:0000256" key="9">
    <source>
        <dbReference type="ARBA" id="ARBA00023136"/>
    </source>
</evidence>
<feature type="domain" description="RING-CH-type" evidence="11">
    <location>
        <begin position="209"/>
        <end position="269"/>
    </location>
</feature>
<feature type="transmembrane region" description="Helical" evidence="10">
    <location>
        <begin position="190"/>
        <end position="210"/>
    </location>
</feature>
<evidence type="ECO:0000313" key="12">
    <source>
        <dbReference type="EMBL" id="KAJ7370534.1"/>
    </source>
</evidence>
<dbReference type="GO" id="GO:0016567">
    <property type="term" value="P:protein ubiquitination"/>
    <property type="evidence" value="ECO:0007669"/>
    <property type="project" value="TreeGrafter"/>
</dbReference>
<evidence type="ECO:0000256" key="2">
    <source>
        <dbReference type="ARBA" id="ARBA00022679"/>
    </source>
</evidence>
<keyword evidence="4" id="KW-0479">Metal-binding</keyword>
<evidence type="ECO:0000259" key="11">
    <source>
        <dbReference type="PROSITE" id="PS51292"/>
    </source>
</evidence>
<dbReference type="Proteomes" id="UP001163046">
    <property type="component" value="Unassembled WGS sequence"/>
</dbReference>
<protein>
    <recommendedName>
        <fullName evidence="11">RING-CH-type domain-containing protein</fullName>
    </recommendedName>
</protein>
<keyword evidence="13" id="KW-1185">Reference proteome</keyword>
<keyword evidence="2" id="KW-0808">Transferase</keyword>
<dbReference type="Gene3D" id="3.30.40.10">
    <property type="entry name" value="Zinc/RING finger domain, C3HC4 (zinc finger)"/>
    <property type="match status" value="2"/>
</dbReference>
<dbReference type="OrthoDB" id="273089at2759"/>
<name>A0A9W9YXH7_9CNID</name>
<evidence type="ECO:0000313" key="13">
    <source>
        <dbReference type="Proteomes" id="UP001163046"/>
    </source>
</evidence>
<feature type="transmembrane region" description="Helical" evidence="10">
    <location>
        <begin position="291"/>
        <end position="313"/>
    </location>
</feature>
<dbReference type="SMART" id="SM00744">
    <property type="entry name" value="RINGv"/>
    <property type="match status" value="2"/>
</dbReference>
<keyword evidence="8 10" id="KW-1133">Transmembrane helix</keyword>
<organism evidence="12 13">
    <name type="scientific">Desmophyllum pertusum</name>
    <dbReference type="NCBI Taxonomy" id="174260"/>
    <lineage>
        <taxon>Eukaryota</taxon>
        <taxon>Metazoa</taxon>
        <taxon>Cnidaria</taxon>
        <taxon>Anthozoa</taxon>
        <taxon>Hexacorallia</taxon>
        <taxon>Scleractinia</taxon>
        <taxon>Caryophylliina</taxon>
        <taxon>Caryophylliidae</taxon>
        <taxon>Desmophyllum</taxon>
    </lineage>
</organism>
<reference evidence="12" key="1">
    <citation type="submission" date="2023-01" db="EMBL/GenBank/DDBJ databases">
        <title>Genome assembly of the deep-sea coral Lophelia pertusa.</title>
        <authorList>
            <person name="Herrera S."/>
            <person name="Cordes E."/>
        </authorList>
    </citation>
    <scope>NUCLEOTIDE SEQUENCE</scope>
    <source>
        <strain evidence="12">USNM1676648</strain>
        <tissue evidence="12">Polyp</tissue>
    </source>
</reference>
<accession>A0A9W9YXH7</accession>
<proteinExistence type="predicted"/>
<dbReference type="PROSITE" id="PS51292">
    <property type="entry name" value="ZF_RING_CH"/>
    <property type="match status" value="2"/>
</dbReference>
<dbReference type="PANTHER" id="PTHR46065:SF3">
    <property type="entry name" value="FI20425P1"/>
    <property type="match status" value="1"/>
</dbReference>
<keyword evidence="6" id="KW-0833">Ubl conjugation pathway</keyword>